<dbReference type="InterPro" id="IPR005702">
    <property type="entry name" value="Wzc-like_C"/>
</dbReference>
<dbReference type="AlphaFoldDB" id="A0A1H3I2J1"/>
<dbReference type="SUPFAM" id="SSF52540">
    <property type="entry name" value="P-loop containing nucleoside triphosphate hydrolases"/>
    <property type="match status" value="1"/>
</dbReference>
<feature type="compositionally biased region" description="Acidic residues" evidence="3">
    <location>
        <begin position="114"/>
        <end position="126"/>
    </location>
</feature>
<feature type="compositionally biased region" description="Basic and acidic residues" evidence="3">
    <location>
        <begin position="77"/>
        <end position="97"/>
    </location>
</feature>
<dbReference type="EMBL" id="FNPR01000001">
    <property type="protein sequence ID" value="SDY21920.1"/>
    <property type="molecule type" value="Genomic_DNA"/>
</dbReference>
<dbReference type="Proteomes" id="UP000199026">
    <property type="component" value="Unassembled WGS sequence"/>
</dbReference>
<evidence type="ECO:0000256" key="3">
    <source>
        <dbReference type="SAM" id="MobiDB-lite"/>
    </source>
</evidence>
<feature type="region of interest" description="Disordered" evidence="3">
    <location>
        <begin position="69"/>
        <end position="126"/>
    </location>
</feature>
<dbReference type="InterPro" id="IPR027417">
    <property type="entry name" value="P-loop_NTPase"/>
</dbReference>
<dbReference type="PANTHER" id="PTHR32309">
    <property type="entry name" value="TYROSINE-PROTEIN KINASE"/>
    <property type="match status" value="1"/>
</dbReference>
<name>A0A1H3I2J1_9RHOB</name>
<dbReference type="RefSeq" id="WP_089888044.1">
    <property type="nucleotide sequence ID" value="NZ_CP158687.1"/>
</dbReference>
<feature type="domain" description="CobQ/CobB/MinD/ParA nucleotide binding" evidence="4">
    <location>
        <begin position="254"/>
        <end position="435"/>
    </location>
</feature>
<evidence type="ECO:0000256" key="1">
    <source>
        <dbReference type="ARBA" id="ARBA00022741"/>
    </source>
</evidence>
<dbReference type="CDD" id="cd05387">
    <property type="entry name" value="BY-kinase"/>
    <property type="match status" value="1"/>
</dbReference>
<dbReference type="InterPro" id="IPR002586">
    <property type="entry name" value="CobQ/CobB/MinD/ParA_Nub-bd_dom"/>
</dbReference>
<organism evidence="5 6">
    <name type="scientific">Lentibacter algarum</name>
    <dbReference type="NCBI Taxonomy" id="576131"/>
    <lineage>
        <taxon>Bacteria</taxon>
        <taxon>Pseudomonadati</taxon>
        <taxon>Pseudomonadota</taxon>
        <taxon>Alphaproteobacteria</taxon>
        <taxon>Rhodobacterales</taxon>
        <taxon>Roseobacteraceae</taxon>
        <taxon>Lentibacter</taxon>
    </lineage>
</organism>
<dbReference type="PANTHER" id="PTHR32309:SF31">
    <property type="entry name" value="CAPSULAR EXOPOLYSACCHARIDE FAMILY"/>
    <property type="match status" value="1"/>
</dbReference>
<keyword evidence="6" id="KW-1185">Reference proteome</keyword>
<dbReference type="Gene3D" id="3.40.50.300">
    <property type="entry name" value="P-loop containing nucleotide triphosphate hydrolases"/>
    <property type="match status" value="1"/>
</dbReference>
<dbReference type="GeneID" id="78123608"/>
<evidence type="ECO:0000259" key="4">
    <source>
        <dbReference type="Pfam" id="PF01656"/>
    </source>
</evidence>
<dbReference type="OrthoDB" id="9775724at2"/>
<evidence type="ECO:0000313" key="5">
    <source>
        <dbReference type="EMBL" id="SDY21920.1"/>
    </source>
</evidence>
<gene>
    <name evidence="5" type="ORF">SAMN05444486_101821</name>
</gene>
<proteinExistence type="predicted"/>
<accession>A0A1H3I2J1</accession>
<dbReference type="Pfam" id="PF01656">
    <property type="entry name" value="CbiA"/>
    <property type="match status" value="1"/>
</dbReference>
<reference evidence="5 6" key="1">
    <citation type="submission" date="2016-10" db="EMBL/GenBank/DDBJ databases">
        <authorList>
            <person name="de Groot N.N."/>
        </authorList>
    </citation>
    <scope>NUCLEOTIDE SEQUENCE [LARGE SCALE GENOMIC DNA]</scope>
    <source>
        <strain evidence="5 6">DSM 24677</strain>
    </source>
</reference>
<dbReference type="InterPro" id="IPR050445">
    <property type="entry name" value="Bact_polysacc_biosynth/exp"/>
</dbReference>
<protein>
    <submittedName>
        <fullName evidence="5">Chromosome partitioning ATPase, Mrp family, contains Fe-S cluster</fullName>
    </submittedName>
</protein>
<sequence length="443" mass="48858">MGERRSFSRTPRKALSREARQQLISDMLDEEFGTSTVEVTEIGEPARAAPAPVARDTLADSFDALDALDAQPLALEDELRSPERDETEHDTQDHQPELQDEDDAAFDALLAEFEASDDHDDDDLDETVALTPPYELEASEALALEESYRAPSEPAQQAAPVSEPEPEPELPPARSDAEKARQERLRAAYQASAPALHIEPADRWNALDVMPVDVEHLEQNLVITASRNEPAHGAFDVLRTRLVQTLLEHNWKRVAVTSPTRNCGKTFTSVNLAISLSRYEATRTILMDFDMRNPSVAGVIGDTQPGKMGDFLRGTISAEELLVRFDQNTLNIGAGLAIGTNNVIEPYASELAHEPSTRASLDRMMEEMSPDIVLFDMPPALAFDDVIAFRQHFDGVLMVVGGGETSPEEVREVMRRMGEETPLLGVVLNQAEGEDGSDYSYGY</sequence>
<feature type="region of interest" description="Disordered" evidence="3">
    <location>
        <begin position="148"/>
        <end position="182"/>
    </location>
</feature>
<dbReference type="STRING" id="576131.SAMN05444486_101821"/>
<keyword evidence="1" id="KW-0547">Nucleotide-binding</keyword>
<evidence type="ECO:0000313" key="6">
    <source>
        <dbReference type="Proteomes" id="UP000199026"/>
    </source>
</evidence>
<feature type="compositionally biased region" description="Low complexity" evidence="3">
    <location>
        <begin position="153"/>
        <end position="162"/>
    </location>
</feature>
<evidence type="ECO:0000256" key="2">
    <source>
        <dbReference type="ARBA" id="ARBA00022840"/>
    </source>
</evidence>
<keyword evidence="2" id="KW-0067">ATP-binding</keyword>